<dbReference type="HOGENOM" id="CLU_201159_0_0_5"/>
<protein>
    <submittedName>
        <fullName evidence="2">Uncharacterized protein</fullName>
    </submittedName>
</protein>
<keyword evidence="1" id="KW-0812">Transmembrane</keyword>
<evidence type="ECO:0000313" key="3">
    <source>
        <dbReference type="Proteomes" id="UP000006589"/>
    </source>
</evidence>
<dbReference type="eggNOG" id="ENOG50311U5">
    <property type="taxonomic scope" value="Bacteria"/>
</dbReference>
<reference evidence="2 3" key="1">
    <citation type="submission" date="2008-03" db="EMBL/GenBank/DDBJ databases">
        <title>Complete sequence of chromosome of Methylobacterium radiotolerans JCM 2831.</title>
        <authorList>
            <consortium name="US DOE Joint Genome Institute"/>
            <person name="Copeland A."/>
            <person name="Lucas S."/>
            <person name="Lapidus A."/>
            <person name="Glavina del Rio T."/>
            <person name="Dalin E."/>
            <person name="Tice H."/>
            <person name="Bruce D."/>
            <person name="Goodwin L."/>
            <person name="Pitluck S."/>
            <person name="Kiss H."/>
            <person name="Brettin T."/>
            <person name="Detter J.C."/>
            <person name="Han C."/>
            <person name="Kuske C.R."/>
            <person name="Schmutz J."/>
            <person name="Larimer F."/>
            <person name="Land M."/>
            <person name="Hauser L."/>
            <person name="Kyrpides N."/>
            <person name="Mikhailova N."/>
            <person name="Marx C.J."/>
            <person name="Richardson P."/>
        </authorList>
    </citation>
    <scope>NUCLEOTIDE SEQUENCE [LARGE SCALE GENOMIC DNA]</scope>
    <source>
        <strain evidence="3">ATCC 27329 / DSM 1819 / JCM 2831 / NBRC 15690 / NCIMB 10815 / 0-1</strain>
    </source>
</reference>
<organism evidence="2 3">
    <name type="scientific">Methylobacterium radiotolerans (strain ATCC 27329 / DSM 1819 / JCM 2831 / NBRC 15690 / NCIMB 10815 / 0-1)</name>
    <dbReference type="NCBI Taxonomy" id="426355"/>
    <lineage>
        <taxon>Bacteria</taxon>
        <taxon>Pseudomonadati</taxon>
        <taxon>Pseudomonadota</taxon>
        <taxon>Alphaproteobacteria</taxon>
        <taxon>Hyphomicrobiales</taxon>
        <taxon>Methylobacteriaceae</taxon>
        <taxon>Methylobacterium</taxon>
    </lineage>
</organism>
<keyword evidence="1" id="KW-1133">Transmembrane helix</keyword>
<keyword evidence="1" id="KW-0472">Membrane</keyword>
<dbReference type="PROSITE" id="PS51257">
    <property type="entry name" value="PROKAR_LIPOPROTEIN"/>
    <property type="match status" value="1"/>
</dbReference>
<sequence length="73" mass="7549">MRTTPRGVAKKGRSMSALVTFIGCGLVLAGFAAEKFAEHRWLAASRPAPLDTLAVLALALPAVGLTLMATLAV</sequence>
<evidence type="ECO:0000313" key="2">
    <source>
        <dbReference type="EMBL" id="ACB27565.1"/>
    </source>
</evidence>
<gene>
    <name evidence="2" type="ordered locus">Mrad2831_5620</name>
</gene>
<dbReference type="AlphaFoldDB" id="B1M1I2"/>
<name>B1M1I2_METRJ</name>
<dbReference type="KEGG" id="mrd:Mrad2831_5620"/>
<dbReference type="Proteomes" id="UP000006589">
    <property type="component" value="Chromosome"/>
</dbReference>
<feature type="transmembrane region" description="Helical" evidence="1">
    <location>
        <begin position="48"/>
        <end position="72"/>
    </location>
</feature>
<evidence type="ECO:0000256" key="1">
    <source>
        <dbReference type="SAM" id="Phobius"/>
    </source>
</evidence>
<dbReference type="EMBL" id="CP001001">
    <property type="protein sequence ID" value="ACB27565.1"/>
    <property type="molecule type" value="Genomic_DNA"/>
</dbReference>
<proteinExistence type="predicted"/>
<accession>B1M1I2</accession>